<proteinExistence type="predicted"/>
<dbReference type="Proteomes" id="UP000236735">
    <property type="component" value="Unassembled WGS sequence"/>
</dbReference>
<dbReference type="EMBL" id="FNUV01000003">
    <property type="protein sequence ID" value="SEF75427.1"/>
    <property type="molecule type" value="Genomic_DNA"/>
</dbReference>
<reference evidence="1 2" key="1">
    <citation type="submission" date="2016-10" db="EMBL/GenBank/DDBJ databases">
        <authorList>
            <person name="de Groot N.N."/>
        </authorList>
    </citation>
    <scope>NUCLEOTIDE SEQUENCE [LARGE SCALE GENOMIC DNA]</scope>
    <source>
        <strain evidence="1 2">AR32</strain>
    </source>
</reference>
<name>A0A1H5UMF5_XYLRU</name>
<evidence type="ECO:0000313" key="1">
    <source>
        <dbReference type="EMBL" id="SEF75427.1"/>
    </source>
</evidence>
<evidence type="ECO:0000313" key="2">
    <source>
        <dbReference type="Proteomes" id="UP000236735"/>
    </source>
</evidence>
<organism evidence="1 2">
    <name type="scientific">Xylanibacter ruminicola</name>
    <name type="common">Prevotella ruminicola</name>
    <dbReference type="NCBI Taxonomy" id="839"/>
    <lineage>
        <taxon>Bacteria</taxon>
        <taxon>Pseudomonadati</taxon>
        <taxon>Bacteroidota</taxon>
        <taxon>Bacteroidia</taxon>
        <taxon>Bacteroidales</taxon>
        <taxon>Prevotellaceae</taxon>
        <taxon>Xylanibacter</taxon>
    </lineage>
</organism>
<gene>
    <name evidence="1" type="ORF">SAMN05216354_1524</name>
</gene>
<protein>
    <submittedName>
        <fullName evidence="1">Uncharacterized protein</fullName>
    </submittedName>
</protein>
<dbReference type="AlphaFoldDB" id="A0A1H5UMF5"/>
<accession>A0A1H5UMF5</accession>
<dbReference type="RefSeq" id="WP_103915572.1">
    <property type="nucleotide sequence ID" value="NZ_FNUV01000003.1"/>
</dbReference>
<sequence>MKIRTNKINFNLNTEEILLRYDVFFIKYKGQKFDKNILDMDVEPEHKAKSVVYLWGNNAFMLFEKNQISADELHEILNQDYNQPLVDVWFQKSFNEDYQQRTLFRLLMNGLHNNYSKAVMYNNLTGKLYYFNKKWRYKSGDMDRIWCLNISLDEDNTITAFVETFMSSNDDYRSNNDIKLVFDEKTSQLRKLTKTDKKQIVYVKQSLGWNSQVRALDFSDKNRYESSKYGVMHQFKEDMEECYAGLVALNWIEYDAEDITMNEREIKAVEEQNYKDRYNRKGLNIINTIGEEGKTLLSQIKRELTSREIEFSESDEVESDMFNFVLVKGKDAYKDGEDPYKKTKGYHVQHITDRELSEESMNVVLSEAIIKDDIKMGVINIADWSSYGFSDDIYFATRDKNDVYYVIKVKKYGSIERRKFDTPDTYENAVIKSSFLKKNNPDKNDSGIEFLVWKDYDDMYAFKKSNEILLPEMNELDRVVKQINPKKKYSSEELLSLIDSADCTQEYLLVIRDTLKDKEFFSLQELRSLIKGYGTDGKKMRTHLANNGIVLRVSKGKDSGNGLINYTGVKCFMEPGNNSICKFYVGKKDGISNYHLEKSVLVRSAVRLNEKPIDMNFIEKVLKLPQVTFVKSGQYSVHPFVYKFLTEYMTVG</sequence>